<dbReference type="SUPFAM" id="SSF48371">
    <property type="entry name" value="ARM repeat"/>
    <property type="match status" value="1"/>
</dbReference>
<comment type="caution">
    <text evidence="11">The sequence shown here is derived from an EMBL/GenBank/DDBJ whole genome shotgun (WGS) entry which is preliminary data.</text>
</comment>
<evidence type="ECO:0000313" key="11">
    <source>
        <dbReference type="EMBL" id="KAF6343096.1"/>
    </source>
</evidence>
<evidence type="ECO:0000256" key="9">
    <source>
        <dbReference type="ARBA" id="ARBA00083862"/>
    </source>
</evidence>
<evidence type="ECO:0000256" key="6">
    <source>
        <dbReference type="ARBA" id="ARBA00058456"/>
    </source>
</evidence>
<evidence type="ECO:0000256" key="1">
    <source>
        <dbReference type="ARBA" id="ARBA00004123"/>
    </source>
</evidence>
<dbReference type="GO" id="GO:0005681">
    <property type="term" value="C:spliceosomal complex"/>
    <property type="evidence" value="ECO:0007669"/>
    <property type="project" value="TreeGrafter"/>
</dbReference>
<evidence type="ECO:0000256" key="4">
    <source>
        <dbReference type="ARBA" id="ARBA00023054"/>
    </source>
</evidence>
<evidence type="ECO:0000256" key="2">
    <source>
        <dbReference type="ARBA" id="ARBA00022553"/>
    </source>
</evidence>
<feature type="domain" description="Beta-catenin-like protein 1 N-terminal" evidence="10">
    <location>
        <begin position="1"/>
        <end position="52"/>
    </location>
</feature>
<dbReference type="GO" id="GO:0010467">
    <property type="term" value="P:gene expression"/>
    <property type="evidence" value="ECO:0007669"/>
    <property type="project" value="UniProtKB-ARBA"/>
</dbReference>
<comment type="subunit">
    <text evidence="7">Component of the PRP19-CDC5L splicing complex composed of a core complex comprising a homotetramer of PRPF19, CDC5L, PLRG1 and BCAS2, and at least three less stably associated proteins CTNNBL1, CWC15 and HSPA8. Interacts directly with CWC15 and CDC5L in the complex. Interacts with AICDA; the interaction is important for the antibody diversification activity of AICDA. Interacts with PRPF31 (via its NLS). Interacts (via its N-terminal NLS) with KPNA1 and KPNA2.</text>
</comment>
<sequence>MESELDLYDILQEMHVVATRPDLYPLLVELNAVPSLLGLMRHDNTDVAITVVHLLEELTDVDAVHEGEEWGAEVLVQALADGHVVALLVHHLERLDPGTAEEREMMENLFDSLCSCLLLSANRERFLQGEGVQLMNLMLRAKRVSRSSALKVLDHAMLGPEGTGSCDMFVDILGLRTLFPLFMKSPRKIKKAGSTEKEHEEHVCSILASLLRNLTGQRRARLLGKFAENDSEKVDRLMELHFKYLDAVQEADKKMDAGKDYGVLRGEVLDSDAEEELSLRRLDAGLFVLQHICYVMAEICNAEAPQIRQRVHQTLNMRGSSIDVVRDIVKEYAESIGDGSSQEFKESEQQRILGLLVTL</sequence>
<keyword evidence="5" id="KW-0539">Nucleus</keyword>
<evidence type="ECO:0000256" key="5">
    <source>
        <dbReference type="ARBA" id="ARBA00023242"/>
    </source>
</evidence>
<dbReference type="Proteomes" id="UP000558488">
    <property type="component" value="Unassembled WGS sequence"/>
</dbReference>
<comment type="function">
    <text evidence="6">Component of the PRP19-CDC5L complex that forms an integral part of the spliceosome and is required for activating pre-mRNA splicing. Participates in AID/AICDA-mediated somatic hypermutation (SHM) and class-switch recombination (CSR), 2 processes resulting in the production of high-affinity, mutated isotype-switched antibodies.</text>
</comment>
<name>A0A7J7X0V5_PIPKU</name>
<dbReference type="PANTHER" id="PTHR14978:SF0">
    <property type="entry name" value="BETA-CATENIN-LIKE PROTEIN 1"/>
    <property type="match status" value="1"/>
</dbReference>
<reference evidence="11 12" key="1">
    <citation type="journal article" date="2020" name="Nature">
        <title>Six reference-quality genomes reveal evolution of bat adaptations.</title>
        <authorList>
            <person name="Jebb D."/>
            <person name="Huang Z."/>
            <person name="Pippel M."/>
            <person name="Hughes G.M."/>
            <person name="Lavrichenko K."/>
            <person name="Devanna P."/>
            <person name="Winkler S."/>
            <person name="Jermiin L.S."/>
            <person name="Skirmuntt E.C."/>
            <person name="Katzourakis A."/>
            <person name="Burkitt-Gray L."/>
            <person name="Ray D.A."/>
            <person name="Sullivan K.A.M."/>
            <person name="Roscito J.G."/>
            <person name="Kirilenko B.M."/>
            <person name="Davalos L.M."/>
            <person name="Corthals A.P."/>
            <person name="Power M.L."/>
            <person name="Jones G."/>
            <person name="Ransome R.D."/>
            <person name="Dechmann D.K.N."/>
            <person name="Locatelli A.G."/>
            <person name="Puechmaille S.J."/>
            <person name="Fedrigo O."/>
            <person name="Jarvis E.D."/>
            <person name="Hiller M."/>
            <person name="Vernes S.C."/>
            <person name="Myers E.W."/>
            <person name="Teeling E.C."/>
        </authorList>
    </citation>
    <scope>NUCLEOTIDE SEQUENCE [LARGE SCALE GENOMIC DNA]</scope>
    <source>
        <strain evidence="11">MPipKuh1</strain>
        <tissue evidence="11">Flight muscle</tissue>
    </source>
</reference>
<evidence type="ECO:0000256" key="7">
    <source>
        <dbReference type="ARBA" id="ARBA00061776"/>
    </source>
</evidence>
<dbReference type="InterPro" id="IPR039678">
    <property type="entry name" value="CTNNBL1"/>
</dbReference>
<dbReference type="Pfam" id="PF08216">
    <property type="entry name" value="CTNNBL"/>
    <property type="match status" value="1"/>
</dbReference>
<evidence type="ECO:0000259" key="10">
    <source>
        <dbReference type="SMART" id="SM01156"/>
    </source>
</evidence>
<dbReference type="InterPro" id="IPR011989">
    <property type="entry name" value="ARM-like"/>
</dbReference>
<keyword evidence="2" id="KW-0597">Phosphoprotein</keyword>
<proteinExistence type="predicted"/>
<keyword evidence="4" id="KW-0175">Coiled coil</keyword>
<keyword evidence="12" id="KW-1185">Reference proteome</keyword>
<comment type="subcellular location">
    <subcellularLocation>
        <location evidence="1">Nucleus</location>
    </subcellularLocation>
</comment>
<dbReference type="SMART" id="SM01156">
    <property type="entry name" value="DUF1716"/>
    <property type="match status" value="1"/>
</dbReference>
<evidence type="ECO:0000256" key="3">
    <source>
        <dbReference type="ARBA" id="ARBA00022737"/>
    </source>
</evidence>
<dbReference type="AlphaFoldDB" id="A0A7J7X0V5"/>
<evidence type="ECO:0000313" key="12">
    <source>
        <dbReference type="Proteomes" id="UP000558488"/>
    </source>
</evidence>
<dbReference type="EMBL" id="JACAGB010000009">
    <property type="protein sequence ID" value="KAF6343096.1"/>
    <property type="molecule type" value="Genomic_DNA"/>
</dbReference>
<organism evidence="11 12">
    <name type="scientific">Pipistrellus kuhlii</name>
    <name type="common">Kuhl's pipistrelle</name>
    <dbReference type="NCBI Taxonomy" id="59472"/>
    <lineage>
        <taxon>Eukaryota</taxon>
        <taxon>Metazoa</taxon>
        <taxon>Chordata</taxon>
        <taxon>Craniata</taxon>
        <taxon>Vertebrata</taxon>
        <taxon>Euteleostomi</taxon>
        <taxon>Mammalia</taxon>
        <taxon>Eutheria</taxon>
        <taxon>Laurasiatheria</taxon>
        <taxon>Chiroptera</taxon>
        <taxon>Yangochiroptera</taxon>
        <taxon>Vespertilionidae</taxon>
        <taxon>Pipistrellus</taxon>
    </lineage>
</organism>
<evidence type="ECO:0000256" key="8">
    <source>
        <dbReference type="ARBA" id="ARBA00070106"/>
    </source>
</evidence>
<gene>
    <name evidence="11" type="ORF">mPipKuh1_010803</name>
</gene>
<keyword evidence="3" id="KW-0677">Repeat</keyword>
<dbReference type="FunFam" id="1.25.10.10:FF:001136">
    <property type="entry name" value="Beta-catenin-like protein 1"/>
    <property type="match status" value="1"/>
</dbReference>
<dbReference type="PANTHER" id="PTHR14978">
    <property type="entry name" value="BETA-CATENIN-LIKE PROTEIN 1 NUCLEAR ASSOCIATED PROTEIN"/>
    <property type="match status" value="1"/>
</dbReference>
<accession>A0A7J7X0V5</accession>
<protein>
    <recommendedName>
        <fullName evidence="8">Beta-catenin-like protein 1</fullName>
    </recommendedName>
    <alternativeName>
        <fullName evidence="9">Nuclear-associated protein</fullName>
    </alternativeName>
</protein>
<dbReference type="InterPro" id="IPR016024">
    <property type="entry name" value="ARM-type_fold"/>
</dbReference>
<dbReference type="InterPro" id="IPR013180">
    <property type="entry name" value="CTNNBL1_N"/>
</dbReference>
<dbReference type="Gene3D" id="1.25.10.10">
    <property type="entry name" value="Leucine-rich Repeat Variant"/>
    <property type="match status" value="2"/>
</dbReference>